<proteinExistence type="predicted"/>
<evidence type="ECO:0000313" key="5">
    <source>
        <dbReference type="Proteomes" id="UP000515512"/>
    </source>
</evidence>
<organism evidence="4 5">
    <name type="scientific">Nocardia huaxiensis</name>
    <dbReference type="NCBI Taxonomy" id="2755382"/>
    <lineage>
        <taxon>Bacteria</taxon>
        <taxon>Bacillati</taxon>
        <taxon>Actinomycetota</taxon>
        <taxon>Actinomycetes</taxon>
        <taxon>Mycobacteriales</taxon>
        <taxon>Nocardiaceae</taxon>
        <taxon>Nocardia</taxon>
    </lineage>
</organism>
<dbReference type="AlphaFoldDB" id="A0A7D6V9X0"/>
<evidence type="ECO:0000256" key="1">
    <source>
        <dbReference type="SAM" id="MobiDB-lite"/>
    </source>
</evidence>
<keyword evidence="2" id="KW-1133">Transmembrane helix</keyword>
<feature type="compositionally biased region" description="Low complexity" evidence="1">
    <location>
        <begin position="46"/>
        <end position="73"/>
    </location>
</feature>
<sequence>MTGGSDDRNNDPERGDANPDWWQGMPPPGSPWESHPQHPVQPNPAPGGQYPQQGPSPFQSGPQPQGTTPFQSGANPFRSGPNPYPTGPLPQAGRHPYQTGQNPSQSGQPPYGGTPAYGGYGQPPSDERRKLWLYSGIGALVIAIVAVVATVVVMTDDSGGGGGQASGTSTVSSTTTSRTTSRTTTPNSTTRTSTPAAVIPGYQVVAPSDIDSAWDVPADWTLDTSTTTLGAGADELSVTGLAQEGIGYCPDFVRTTMFLTVSTEADAAAAATEAGARMARTGYQNATVQASSPEPFANSDKSLNGVYVETSGTYPPPAANCASAYTVYTFAVSGGSSGSLVLTLAADTGVDRAVGRDLARRILATFRFI</sequence>
<gene>
    <name evidence="4" type="ORF">H0264_03030</name>
</gene>
<protein>
    <recommendedName>
        <fullName evidence="3">DUF8017 domain-containing protein</fullName>
    </recommendedName>
</protein>
<keyword evidence="5" id="KW-1185">Reference proteome</keyword>
<dbReference type="EMBL" id="CP059399">
    <property type="protein sequence ID" value="QLY31352.1"/>
    <property type="molecule type" value="Genomic_DNA"/>
</dbReference>
<dbReference type="InterPro" id="IPR058330">
    <property type="entry name" value="DUF8017"/>
</dbReference>
<dbReference type="RefSeq" id="WP_181582548.1">
    <property type="nucleotide sequence ID" value="NZ_CP059399.1"/>
</dbReference>
<evidence type="ECO:0000256" key="2">
    <source>
        <dbReference type="SAM" id="Phobius"/>
    </source>
</evidence>
<feature type="compositionally biased region" description="Basic and acidic residues" evidence="1">
    <location>
        <begin position="1"/>
        <end position="17"/>
    </location>
</feature>
<feature type="domain" description="DUF8017" evidence="3">
    <location>
        <begin position="196"/>
        <end position="367"/>
    </location>
</feature>
<dbReference type="Pfam" id="PF26056">
    <property type="entry name" value="DUF8017"/>
    <property type="match status" value="1"/>
</dbReference>
<keyword evidence="2" id="KW-0812">Transmembrane</keyword>
<feature type="region of interest" description="Disordered" evidence="1">
    <location>
        <begin position="157"/>
        <end position="194"/>
    </location>
</feature>
<dbReference type="Proteomes" id="UP000515512">
    <property type="component" value="Chromosome"/>
</dbReference>
<evidence type="ECO:0000313" key="4">
    <source>
        <dbReference type="EMBL" id="QLY31352.1"/>
    </source>
</evidence>
<reference evidence="4 5" key="1">
    <citation type="submission" date="2020-07" db="EMBL/GenBank/DDBJ databases">
        <authorList>
            <person name="Zhuang K."/>
            <person name="Ran Y."/>
        </authorList>
    </citation>
    <scope>NUCLEOTIDE SEQUENCE [LARGE SCALE GENOMIC DNA]</scope>
    <source>
        <strain evidence="4 5">WCH-YHL-001</strain>
    </source>
</reference>
<keyword evidence="2" id="KW-0472">Membrane</keyword>
<feature type="compositionally biased region" description="Low complexity" evidence="1">
    <location>
        <begin position="166"/>
        <end position="194"/>
    </location>
</feature>
<feature type="region of interest" description="Disordered" evidence="1">
    <location>
        <begin position="1"/>
        <end position="123"/>
    </location>
</feature>
<accession>A0A7D6V9X0</accession>
<feature type="transmembrane region" description="Helical" evidence="2">
    <location>
        <begin position="131"/>
        <end position="154"/>
    </location>
</feature>
<dbReference type="KEGG" id="nhu:H0264_03030"/>
<name>A0A7D6V9X0_9NOCA</name>
<evidence type="ECO:0000259" key="3">
    <source>
        <dbReference type="Pfam" id="PF26056"/>
    </source>
</evidence>